<dbReference type="AlphaFoldDB" id="A0A0M8JQI4"/>
<evidence type="ECO:0000313" key="3">
    <source>
        <dbReference type="EMBL" id="GAP19781.1"/>
    </source>
</evidence>
<feature type="transmembrane region" description="Helical" evidence="1">
    <location>
        <begin position="250"/>
        <end position="270"/>
    </location>
</feature>
<keyword evidence="1" id="KW-0472">Membrane</keyword>
<feature type="transmembrane region" description="Helical" evidence="1">
    <location>
        <begin position="387"/>
        <end position="409"/>
    </location>
</feature>
<dbReference type="OrthoDB" id="9798180at2"/>
<reference evidence="4 5" key="2">
    <citation type="submission" date="2015-07" db="EMBL/GenBank/DDBJ databases">
        <title>Genome sequence of Levilinea saccharolytica DSM 16555.</title>
        <authorList>
            <person name="Hemp J."/>
            <person name="Ward L.M."/>
            <person name="Pace L.A."/>
            <person name="Fischer W.W."/>
        </authorList>
    </citation>
    <scope>NUCLEOTIDE SEQUENCE [LARGE SCALE GENOMIC DNA]</scope>
    <source>
        <strain evidence="4 5">KIBI-1</strain>
    </source>
</reference>
<dbReference type="InterPro" id="IPR013766">
    <property type="entry name" value="Thioredoxin_domain"/>
</dbReference>
<dbReference type="STRING" id="229921.ADN01_04290"/>
<sequence length="464" mass="51124">MRILQRWLSKVGVAAFLLAVSLGLMVVRPTQAQSGTQEHRVAVYLFWGDGCPHCAAEKPVLQELAQKYPQMDLRLYEVWYVDENQTHFINMAKAYGIEPSGVPTTFIGDKYWVGYNNDLKAEFEETIQYCIQNGCVDKGVGIIPGIEPPKEPVAEGGEAQMGGSHVIKVPLLGQIDLDKQSLFVSTLLIAFVDGVNPCSVWVLTMLLALTLHTGSRRKVLIIGVIFLTVTAAVYALFIAGLFTIFTVVSFVGWIQVVVSLVALFFAAVNIKDYFWYKEGLSFTISDDKKPGIFQRMRRIMDASESLPAMAGATVVLAAGVSLVEFSCTAGFPVVWTNMLTTQNVGAGLFVALLLVYMLIYQLDELVIFFTAVYSLKASKLEEKHGRILKLIGGILMLTISIVMLVNPALMNNLTSSLLIFGAAFLVTVLILVVHRTILPKFGIHIGTEFEEKKTGKKRARRSGI</sequence>
<keyword evidence="1" id="KW-0812">Transmembrane</keyword>
<dbReference type="EMBL" id="LGCM01000019">
    <property type="protein sequence ID" value="KPL87396.1"/>
    <property type="molecule type" value="Genomic_DNA"/>
</dbReference>
<dbReference type="SUPFAM" id="SSF52833">
    <property type="entry name" value="Thioredoxin-like"/>
    <property type="match status" value="1"/>
</dbReference>
<feature type="transmembrane region" description="Helical" evidence="1">
    <location>
        <begin position="347"/>
        <end position="375"/>
    </location>
</feature>
<keyword evidence="5" id="KW-1185">Reference proteome</keyword>
<name>A0A0M8JQI4_9CHLR</name>
<dbReference type="PROSITE" id="PS51354">
    <property type="entry name" value="GLUTAREDOXIN_2"/>
    <property type="match status" value="1"/>
</dbReference>
<feature type="transmembrane region" description="Helical" evidence="1">
    <location>
        <begin position="306"/>
        <end position="335"/>
    </location>
</feature>
<evidence type="ECO:0000256" key="1">
    <source>
        <dbReference type="SAM" id="Phobius"/>
    </source>
</evidence>
<feature type="transmembrane region" description="Helical" evidence="1">
    <location>
        <begin position="415"/>
        <end position="433"/>
    </location>
</feature>
<evidence type="ECO:0000313" key="5">
    <source>
        <dbReference type="Proteomes" id="UP000050501"/>
    </source>
</evidence>
<accession>A0A0M8JQI4</accession>
<dbReference type="RefSeq" id="WP_062420028.1">
    <property type="nucleotide sequence ID" value="NZ_BBXZ01000194.1"/>
</dbReference>
<gene>
    <name evidence="4" type="ORF">ADN01_04290</name>
    <name evidence="3" type="ORF">LSAC_03693</name>
</gene>
<dbReference type="PROSITE" id="PS51352">
    <property type="entry name" value="THIOREDOXIN_2"/>
    <property type="match status" value="1"/>
</dbReference>
<protein>
    <recommendedName>
        <fullName evidence="2">Thioredoxin domain-containing protein</fullName>
    </recommendedName>
</protein>
<organism evidence="3">
    <name type="scientific">Levilinea saccharolytica</name>
    <dbReference type="NCBI Taxonomy" id="229921"/>
    <lineage>
        <taxon>Bacteria</taxon>
        <taxon>Bacillati</taxon>
        <taxon>Chloroflexota</taxon>
        <taxon>Anaerolineae</taxon>
        <taxon>Anaerolineales</taxon>
        <taxon>Anaerolineaceae</taxon>
        <taxon>Levilinea</taxon>
    </lineage>
</organism>
<feature type="transmembrane region" description="Helical" evidence="1">
    <location>
        <begin position="182"/>
        <end position="207"/>
    </location>
</feature>
<dbReference type="CDD" id="cd02947">
    <property type="entry name" value="TRX_family"/>
    <property type="match status" value="1"/>
</dbReference>
<dbReference type="InterPro" id="IPR036249">
    <property type="entry name" value="Thioredoxin-like_sf"/>
</dbReference>
<keyword evidence="1" id="KW-1133">Transmembrane helix</keyword>
<dbReference type="Gene3D" id="3.40.30.10">
    <property type="entry name" value="Glutaredoxin"/>
    <property type="match status" value="1"/>
</dbReference>
<evidence type="ECO:0000313" key="4">
    <source>
        <dbReference type="EMBL" id="KPL87396.1"/>
    </source>
</evidence>
<feature type="domain" description="Thioredoxin" evidence="2">
    <location>
        <begin position="18"/>
        <end position="132"/>
    </location>
</feature>
<dbReference type="Proteomes" id="UP000050501">
    <property type="component" value="Unassembled WGS sequence"/>
</dbReference>
<dbReference type="EMBL" id="DF967975">
    <property type="protein sequence ID" value="GAP19781.1"/>
    <property type="molecule type" value="Genomic_DNA"/>
</dbReference>
<evidence type="ECO:0000259" key="2">
    <source>
        <dbReference type="PROSITE" id="PS51352"/>
    </source>
</evidence>
<dbReference type="PATRIC" id="fig|229921.5.peg.3209"/>
<feature type="transmembrane region" description="Helical" evidence="1">
    <location>
        <begin position="219"/>
        <end position="244"/>
    </location>
</feature>
<reference evidence="3" key="1">
    <citation type="journal article" date="2015" name="Genome Announc.">
        <title>Draft Genome Sequences of Anaerolinea thermolimosa IMO-1, Bellilinea caldifistulae GOMI-1, Leptolinea tardivitalis YMTK-2, Levilinea saccharolytica KIBI-1, Longilinea arvoryzae KOME-1, Previously Described as Members of the Class Anaerolineae (Chloroflexi).</title>
        <authorList>
            <person name="Matsuura N."/>
            <person name="Tourlousse M.D."/>
            <person name="Ohashi A."/>
            <person name="Hugenholtz P."/>
            <person name="Sekiguchi Y."/>
        </authorList>
    </citation>
    <scope>NUCLEOTIDE SEQUENCE</scope>
    <source>
        <strain evidence="3">KIBI-1</strain>
    </source>
</reference>
<proteinExistence type="predicted"/>